<dbReference type="InterPro" id="IPR002035">
    <property type="entry name" value="VWF_A"/>
</dbReference>
<dbReference type="EMBL" id="JACIDT010000002">
    <property type="protein sequence ID" value="MBB3925103.1"/>
    <property type="molecule type" value="Genomic_DNA"/>
</dbReference>
<accession>A0A7W6BM29</accession>
<dbReference type="Gene3D" id="3.40.50.410">
    <property type="entry name" value="von Willebrand factor, type A domain"/>
    <property type="match status" value="2"/>
</dbReference>
<evidence type="ECO:0000256" key="2">
    <source>
        <dbReference type="SAM" id="Phobius"/>
    </source>
</evidence>
<evidence type="ECO:0000256" key="1">
    <source>
        <dbReference type="SAM" id="MobiDB-lite"/>
    </source>
</evidence>
<comment type="caution">
    <text evidence="4">The sequence shown here is derived from an EMBL/GenBank/DDBJ whole genome shotgun (WGS) entry which is preliminary data.</text>
</comment>
<keyword evidence="2" id="KW-0812">Transmembrane</keyword>
<dbReference type="InterPro" id="IPR028087">
    <property type="entry name" value="Tad_N"/>
</dbReference>
<keyword evidence="2" id="KW-1133">Transmembrane helix</keyword>
<feature type="domain" description="VWFA" evidence="3">
    <location>
        <begin position="148"/>
        <end position="207"/>
    </location>
</feature>
<protein>
    <submittedName>
        <fullName evidence="4">Flp pilus assembly protein TadG</fullName>
    </submittedName>
</protein>
<dbReference type="RefSeq" id="WP_188070654.1">
    <property type="nucleotide sequence ID" value="NZ_BSPS01000007.1"/>
</dbReference>
<name>A0A7W6BM29_9SPHN</name>
<keyword evidence="2" id="KW-0472">Membrane</keyword>
<dbReference type="SUPFAM" id="SSF53300">
    <property type="entry name" value="vWA-like"/>
    <property type="match status" value="1"/>
</dbReference>
<dbReference type="Pfam" id="PF13400">
    <property type="entry name" value="Tad"/>
    <property type="match status" value="1"/>
</dbReference>
<evidence type="ECO:0000259" key="3">
    <source>
        <dbReference type="PROSITE" id="PS50234"/>
    </source>
</evidence>
<dbReference type="AlphaFoldDB" id="A0A7W6BM29"/>
<evidence type="ECO:0000313" key="4">
    <source>
        <dbReference type="EMBL" id="MBB3925103.1"/>
    </source>
</evidence>
<sequence length="652" mass="70723">MFSKERGNISLRRLARDQAGNTMVMAAAAMLPIIGILGGGLDIGRVYIAKSRMQQACDAAVLAARGSMSGIQWKTENQQKGLEFFHTNFPSGKYGTQNIDVALNGQSDGSVVATASGSIPMTLMRVFGFTQMPLNVTCKAELQLPNTDVMFVLDTTGSMADPNPGDADSRIVAMRAAVLSFFDTLENARTSGAVVRYGFVPYSESVNVGLLLKRDWMVDYWTYQSREPDGTTITPGKSTTSPTQTYNTAVVWQSGTIETIKSNLPLEDCVAPANAMTINTTVNVGSVRKTPYTNSQGVTGEQTEQDKKRTRNGSTYSVSISGGKCVLTETRYNMYIDTWTVVTIPEPVTTTTGDTTNYWWKYKPVTFDVRPLKGDLANGLMKGGSITATLNNNHASRTVAWTGCIEERDTVTGTDYTGALDMDIDLVPNPSDPRTQWRPAMPKLVYARTSMTAYSLPEVRTTSNYQNVGDYMSGTYGVCPWTASKLGTITTRSALNTYLGKLTPSGQTYHDIGLIWGARLLSPTGIFASENAVASNGGSISRHMIFMTDGQTDTEVNHYDAYGWPALDRRRSAGLQTKDQQDATVAARTEAICTAAKSKGITLWVIAFGTELTEMLSDCATPGRAYEATNAAELNATFAQIASKIAQLRITD</sequence>
<keyword evidence="5" id="KW-1185">Reference proteome</keyword>
<dbReference type="Proteomes" id="UP000571950">
    <property type="component" value="Unassembled WGS sequence"/>
</dbReference>
<feature type="region of interest" description="Disordered" evidence="1">
    <location>
        <begin position="289"/>
        <end position="314"/>
    </location>
</feature>
<proteinExistence type="predicted"/>
<gene>
    <name evidence="4" type="ORF">GGR43_000804</name>
</gene>
<reference evidence="4 5" key="1">
    <citation type="submission" date="2020-08" db="EMBL/GenBank/DDBJ databases">
        <title>Genomic Encyclopedia of Type Strains, Phase IV (KMG-IV): sequencing the most valuable type-strain genomes for metagenomic binning, comparative biology and taxonomic classification.</title>
        <authorList>
            <person name="Goeker M."/>
        </authorList>
    </citation>
    <scope>NUCLEOTIDE SEQUENCE [LARGE SCALE GENOMIC DNA]</scope>
    <source>
        <strain evidence="4 5">DSM 26189</strain>
    </source>
</reference>
<dbReference type="InterPro" id="IPR036465">
    <property type="entry name" value="vWFA_dom_sf"/>
</dbReference>
<feature type="compositionally biased region" description="Polar residues" evidence="1">
    <location>
        <begin position="291"/>
        <end position="302"/>
    </location>
</feature>
<dbReference type="PROSITE" id="PS50234">
    <property type="entry name" value="VWFA"/>
    <property type="match status" value="1"/>
</dbReference>
<feature type="transmembrane region" description="Helical" evidence="2">
    <location>
        <begin position="21"/>
        <end position="41"/>
    </location>
</feature>
<organism evidence="4 5">
    <name type="scientific">Sphingobium jiangsuense</name>
    <dbReference type="NCBI Taxonomy" id="870476"/>
    <lineage>
        <taxon>Bacteria</taxon>
        <taxon>Pseudomonadati</taxon>
        <taxon>Pseudomonadota</taxon>
        <taxon>Alphaproteobacteria</taxon>
        <taxon>Sphingomonadales</taxon>
        <taxon>Sphingomonadaceae</taxon>
        <taxon>Sphingobium</taxon>
    </lineage>
</organism>
<evidence type="ECO:0000313" key="5">
    <source>
        <dbReference type="Proteomes" id="UP000571950"/>
    </source>
</evidence>